<accession>A0AAJ6QVN3</accession>
<dbReference type="RefSeq" id="XP_003745367.1">
    <property type="nucleotide sequence ID" value="XM_003745319.1"/>
</dbReference>
<reference evidence="2" key="1">
    <citation type="submission" date="2025-08" db="UniProtKB">
        <authorList>
            <consortium name="RefSeq"/>
        </authorList>
    </citation>
    <scope>IDENTIFICATION</scope>
</reference>
<dbReference type="Proteomes" id="UP000694867">
    <property type="component" value="Unplaced"/>
</dbReference>
<sequence>MNIPKKLRNLPASFEAMEGSAVHRCPEEVNAVVYGIPTAFRQNGDIECRLQLSLFHPIRCMIPLKIQWLRAKSVDGTEEFFFKTVTGSIDHHMGLLGIDEEGFKKLVDGLAIDEEESHFRSRRNQKDLIKCVVDGLMELNRKFASILLV</sequence>
<gene>
    <name evidence="2" type="primary">LOC100898755</name>
</gene>
<evidence type="ECO:0000313" key="1">
    <source>
        <dbReference type="Proteomes" id="UP000694867"/>
    </source>
</evidence>
<keyword evidence="1" id="KW-1185">Reference proteome</keyword>
<dbReference type="AlphaFoldDB" id="A0AAJ6QVN3"/>
<protein>
    <submittedName>
        <fullName evidence="2">Uncharacterized protein LOC100898755</fullName>
    </submittedName>
</protein>
<dbReference type="KEGG" id="goe:100898755"/>
<name>A0AAJ6QVN3_9ACAR</name>
<organism evidence="1 2">
    <name type="scientific">Galendromus occidentalis</name>
    <name type="common">western predatory mite</name>
    <dbReference type="NCBI Taxonomy" id="34638"/>
    <lineage>
        <taxon>Eukaryota</taxon>
        <taxon>Metazoa</taxon>
        <taxon>Ecdysozoa</taxon>
        <taxon>Arthropoda</taxon>
        <taxon>Chelicerata</taxon>
        <taxon>Arachnida</taxon>
        <taxon>Acari</taxon>
        <taxon>Parasitiformes</taxon>
        <taxon>Mesostigmata</taxon>
        <taxon>Gamasina</taxon>
        <taxon>Phytoseioidea</taxon>
        <taxon>Phytoseiidae</taxon>
        <taxon>Typhlodrominae</taxon>
        <taxon>Galendromus</taxon>
    </lineage>
</organism>
<proteinExistence type="predicted"/>
<dbReference type="GeneID" id="100898755"/>
<evidence type="ECO:0000313" key="2">
    <source>
        <dbReference type="RefSeq" id="XP_003745367.1"/>
    </source>
</evidence>